<keyword evidence="4" id="KW-0804">Transcription</keyword>
<keyword evidence="2" id="KW-0805">Transcription regulation</keyword>
<dbReference type="EMBL" id="SNYO01000001">
    <property type="protein sequence ID" value="TDQ65285.1"/>
    <property type="molecule type" value="Genomic_DNA"/>
</dbReference>
<dbReference type="RefSeq" id="WP_424922902.1">
    <property type="nucleotide sequence ID" value="NZ_BAABHR010000036.1"/>
</dbReference>
<proteinExistence type="inferred from homology"/>
<dbReference type="AlphaFoldDB" id="A0A4R6VXK2"/>
<evidence type="ECO:0000313" key="6">
    <source>
        <dbReference type="EMBL" id="TDQ65285.1"/>
    </source>
</evidence>
<accession>A0A4R6VXK2</accession>
<feature type="region of interest" description="Disordered" evidence="5">
    <location>
        <begin position="114"/>
        <end position="146"/>
    </location>
</feature>
<gene>
    <name evidence="6" type="ORF">EV188_101535</name>
</gene>
<comment type="caution">
    <text evidence="6">The sequence shown here is derived from an EMBL/GenBank/DDBJ whole genome shotgun (WGS) entry which is preliminary data.</text>
</comment>
<evidence type="ECO:0000256" key="4">
    <source>
        <dbReference type="ARBA" id="ARBA00023163"/>
    </source>
</evidence>
<evidence type="ECO:0000256" key="1">
    <source>
        <dbReference type="ARBA" id="ARBA00011046"/>
    </source>
</evidence>
<reference evidence="6 7" key="1">
    <citation type="submission" date="2019-03" db="EMBL/GenBank/DDBJ databases">
        <title>Genomic Encyclopedia of Type Strains, Phase IV (KMG-IV): sequencing the most valuable type-strain genomes for metagenomic binning, comparative biology and taxonomic classification.</title>
        <authorList>
            <person name="Goeker M."/>
        </authorList>
    </citation>
    <scope>NUCLEOTIDE SEQUENCE [LARGE SCALE GENOMIC DNA]</scope>
    <source>
        <strain evidence="6 7">DSM 45775</strain>
    </source>
</reference>
<dbReference type="GO" id="GO:0045892">
    <property type="term" value="P:negative regulation of DNA-templated transcription"/>
    <property type="evidence" value="ECO:0007669"/>
    <property type="project" value="InterPro"/>
</dbReference>
<keyword evidence="7" id="KW-1185">Reference proteome</keyword>
<sequence length="146" mass="15443">MALGELERAVMAQLWAAPAPLTVREVHDRLERELAYTTVMTVLGRLAKKGVVRQERDGKAYRYTAASTREQLAASLMLDALGDVGEDRTAALVAFVDQVGPEEAAALRAALQAGPGAVPPPAAAMPEVPQPRTDGMPSGPERGPES</sequence>
<dbReference type="Gene3D" id="1.10.10.10">
    <property type="entry name" value="Winged helix-like DNA-binding domain superfamily/Winged helix DNA-binding domain"/>
    <property type="match status" value="1"/>
</dbReference>
<evidence type="ECO:0000256" key="5">
    <source>
        <dbReference type="SAM" id="MobiDB-lite"/>
    </source>
</evidence>
<dbReference type="SUPFAM" id="SSF46785">
    <property type="entry name" value="Winged helix' DNA-binding domain"/>
    <property type="match status" value="1"/>
</dbReference>
<dbReference type="InterPro" id="IPR036390">
    <property type="entry name" value="WH_DNA-bd_sf"/>
</dbReference>
<dbReference type="GO" id="GO:0003677">
    <property type="term" value="F:DNA binding"/>
    <property type="evidence" value="ECO:0007669"/>
    <property type="project" value="UniProtKB-KW"/>
</dbReference>
<name>A0A4R6VXK2_9PSEU</name>
<dbReference type="Proteomes" id="UP000295705">
    <property type="component" value="Unassembled WGS sequence"/>
</dbReference>
<dbReference type="InterPro" id="IPR036388">
    <property type="entry name" value="WH-like_DNA-bd_sf"/>
</dbReference>
<dbReference type="Gene3D" id="6.10.140.850">
    <property type="match status" value="1"/>
</dbReference>
<evidence type="ECO:0000256" key="3">
    <source>
        <dbReference type="ARBA" id="ARBA00023125"/>
    </source>
</evidence>
<evidence type="ECO:0000256" key="2">
    <source>
        <dbReference type="ARBA" id="ARBA00023015"/>
    </source>
</evidence>
<protein>
    <submittedName>
        <fullName evidence="6">Putative transcriptional regulator</fullName>
    </submittedName>
</protein>
<keyword evidence="3" id="KW-0238">DNA-binding</keyword>
<dbReference type="Pfam" id="PF03965">
    <property type="entry name" value="Penicillinase_R"/>
    <property type="match status" value="1"/>
</dbReference>
<comment type="similarity">
    <text evidence="1">Belongs to the BlaI transcriptional regulatory family.</text>
</comment>
<dbReference type="InterPro" id="IPR005650">
    <property type="entry name" value="BlaI_family"/>
</dbReference>
<organism evidence="6 7">
    <name type="scientific">Actinomycetospora succinea</name>
    <dbReference type="NCBI Taxonomy" id="663603"/>
    <lineage>
        <taxon>Bacteria</taxon>
        <taxon>Bacillati</taxon>
        <taxon>Actinomycetota</taxon>
        <taxon>Actinomycetes</taxon>
        <taxon>Pseudonocardiales</taxon>
        <taxon>Pseudonocardiaceae</taxon>
        <taxon>Actinomycetospora</taxon>
    </lineage>
</organism>
<evidence type="ECO:0000313" key="7">
    <source>
        <dbReference type="Proteomes" id="UP000295705"/>
    </source>
</evidence>